<dbReference type="EMBL" id="NEVL01000006">
    <property type="protein sequence ID" value="OZI28867.1"/>
    <property type="molecule type" value="Genomic_DNA"/>
</dbReference>
<accession>A0A261RVS6</accession>
<evidence type="ECO:0000256" key="1">
    <source>
        <dbReference type="ARBA" id="ARBA00023015"/>
    </source>
</evidence>
<dbReference type="GO" id="GO:0003677">
    <property type="term" value="F:DNA binding"/>
    <property type="evidence" value="ECO:0007669"/>
    <property type="project" value="UniProtKB-UniRule"/>
</dbReference>
<dbReference type="SMART" id="SM00866">
    <property type="entry name" value="UTRA"/>
    <property type="match status" value="1"/>
</dbReference>
<comment type="caution">
    <text evidence="6">The sequence shown here is derived from an EMBL/GenBank/DDBJ whole genome shotgun (WGS) entry which is preliminary data.</text>
</comment>
<dbReference type="SMART" id="SM00345">
    <property type="entry name" value="HTH_GNTR"/>
    <property type="match status" value="1"/>
</dbReference>
<evidence type="ECO:0000313" key="6">
    <source>
        <dbReference type="EMBL" id="OZI28867.1"/>
    </source>
</evidence>
<dbReference type="InterPro" id="IPR036388">
    <property type="entry name" value="WH-like_DNA-bd_sf"/>
</dbReference>
<feature type="domain" description="HTH gntR-type" evidence="5">
    <location>
        <begin position="7"/>
        <end position="75"/>
    </location>
</feature>
<reference evidence="6 7" key="1">
    <citation type="submission" date="2017-05" db="EMBL/GenBank/DDBJ databases">
        <title>Complete and WGS of Bordetella genogroups.</title>
        <authorList>
            <person name="Spilker T."/>
            <person name="LiPuma J."/>
        </authorList>
    </citation>
    <scope>NUCLEOTIDE SEQUENCE [LARGE SCALE GENOMIC DNA]</scope>
    <source>
        <strain evidence="6 7">AU17610</strain>
    </source>
</reference>
<organism evidence="6 7">
    <name type="scientific">Bordetella genomosp. 1</name>
    <dbReference type="NCBI Taxonomy" id="1395607"/>
    <lineage>
        <taxon>Bacteria</taxon>
        <taxon>Pseudomonadati</taxon>
        <taxon>Pseudomonadota</taxon>
        <taxon>Betaproteobacteria</taxon>
        <taxon>Burkholderiales</taxon>
        <taxon>Alcaligenaceae</taxon>
        <taxon>Bordetella</taxon>
    </lineage>
</organism>
<dbReference type="InterPro" id="IPR010248">
    <property type="entry name" value="His_ut_repres"/>
</dbReference>
<name>A0A261RVS6_9BORD</name>
<dbReference type="OrthoDB" id="9808698at2"/>
<dbReference type="AlphaFoldDB" id="A0A261RVS6"/>
<sequence length="245" mass="27256">MDTLPPVSLHTRILAEIEQRILSGQWPPGFRIPSEIELSERFQCSRMTVNKVLTQLARAGLIERQRKAGSFVTRPHSISAVLDIQDIRTEVLATGQPYRIELLSRRRRTSTRADRAALQLAQPEPVLHLVCLHHAGARPFCLEDRIISLAAVPAAADARFDEAGPGAWLVHHVPWSSAEHRIRAMAATPEVAARLHLHEAAACLAIERRTWSGEQPITHVRLIYPADGHELVARFSPSSTSPEDT</sequence>
<dbReference type="SUPFAM" id="SSF64288">
    <property type="entry name" value="Chorismate lyase-like"/>
    <property type="match status" value="1"/>
</dbReference>
<dbReference type="CDD" id="cd07377">
    <property type="entry name" value="WHTH_GntR"/>
    <property type="match status" value="1"/>
</dbReference>
<keyword evidence="1" id="KW-0805">Transcription regulation</keyword>
<dbReference type="Gene3D" id="1.10.10.10">
    <property type="entry name" value="Winged helix-like DNA-binding domain superfamily/Winged helix DNA-binding domain"/>
    <property type="match status" value="1"/>
</dbReference>
<dbReference type="GO" id="GO:0045892">
    <property type="term" value="P:negative regulation of DNA-templated transcription"/>
    <property type="evidence" value="ECO:0007669"/>
    <property type="project" value="UniProtKB-UniRule"/>
</dbReference>
<dbReference type="SUPFAM" id="SSF46785">
    <property type="entry name" value="Winged helix' DNA-binding domain"/>
    <property type="match status" value="1"/>
</dbReference>
<keyword evidence="3" id="KW-0804">Transcription</keyword>
<dbReference type="PANTHER" id="PTHR44846:SF16">
    <property type="entry name" value="TRANSCRIPTIONAL REGULATOR PHNF-RELATED"/>
    <property type="match status" value="1"/>
</dbReference>
<dbReference type="PANTHER" id="PTHR44846">
    <property type="entry name" value="MANNOSYL-D-GLYCERATE TRANSPORT/METABOLISM SYSTEM REPRESSOR MNGR-RELATED"/>
    <property type="match status" value="1"/>
</dbReference>
<dbReference type="InterPro" id="IPR028978">
    <property type="entry name" value="Chorismate_lyase_/UTRA_dom_sf"/>
</dbReference>
<dbReference type="RefSeq" id="WP_094828793.1">
    <property type="nucleotide sequence ID" value="NZ_NEVL01000006.1"/>
</dbReference>
<dbReference type="Gene3D" id="3.40.1410.10">
    <property type="entry name" value="Chorismate lyase-like"/>
    <property type="match status" value="1"/>
</dbReference>
<dbReference type="GO" id="GO:0003700">
    <property type="term" value="F:DNA-binding transcription factor activity"/>
    <property type="evidence" value="ECO:0007669"/>
    <property type="project" value="UniProtKB-UniRule"/>
</dbReference>
<proteinExistence type="predicted"/>
<dbReference type="Pfam" id="PF07702">
    <property type="entry name" value="UTRA"/>
    <property type="match status" value="1"/>
</dbReference>
<dbReference type="Pfam" id="PF00392">
    <property type="entry name" value="GntR"/>
    <property type="match status" value="1"/>
</dbReference>
<evidence type="ECO:0000256" key="3">
    <source>
        <dbReference type="ARBA" id="ARBA00023163"/>
    </source>
</evidence>
<dbReference type="NCBIfam" id="TIGR02018">
    <property type="entry name" value="his_ut_repres"/>
    <property type="match status" value="1"/>
</dbReference>
<gene>
    <name evidence="6" type="primary">hutC</name>
    <name evidence="6" type="ORF">CEG14_23325</name>
</gene>
<dbReference type="InterPro" id="IPR011663">
    <property type="entry name" value="UTRA"/>
</dbReference>
<evidence type="ECO:0000313" key="7">
    <source>
        <dbReference type="Proteomes" id="UP000217005"/>
    </source>
</evidence>
<dbReference type="PROSITE" id="PS50949">
    <property type="entry name" value="HTH_GNTR"/>
    <property type="match status" value="1"/>
</dbReference>
<dbReference type="PRINTS" id="PR00035">
    <property type="entry name" value="HTHGNTR"/>
</dbReference>
<keyword evidence="2" id="KW-0238">DNA-binding</keyword>
<evidence type="ECO:0000256" key="4">
    <source>
        <dbReference type="NCBIfam" id="TIGR02018"/>
    </source>
</evidence>
<dbReference type="InterPro" id="IPR000524">
    <property type="entry name" value="Tscrpt_reg_HTH_GntR"/>
</dbReference>
<dbReference type="Proteomes" id="UP000217005">
    <property type="component" value="Unassembled WGS sequence"/>
</dbReference>
<evidence type="ECO:0000256" key="2">
    <source>
        <dbReference type="ARBA" id="ARBA00023125"/>
    </source>
</evidence>
<protein>
    <recommendedName>
        <fullName evidence="4">Histidine utilization repressor</fullName>
    </recommendedName>
</protein>
<dbReference type="InterPro" id="IPR050679">
    <property type="entry name" value="Bact_HTH_transcr_reg"/>
</dbReference>
<evidence type="ECO:0000259" key="5">
    <source>
        <dbReference type="PROSITE" id="PS50949"/>
    </source>
</evidence>
<dbReference type="InterPro" id="IPR036390">
    <property type="entry name" value="WH_DNA-bd_sf"/>
</dbReference>
<dbReference type="GO" id="GO:0006547">
    <property type="term" value="P:L-histidine metabolic process"/>
    <property type="evidence" value="ECO:0007669"/>
    <property type="project" value="UniProtKB-UniRule"/>
</dbReference>